<evidence type="ECO:0000256" key="2">
    <source>
        <dbReference type="ARBA" id="ARBA00022528"/>
    </source>
</evidence>
<feature type="non-terminal residue" evidence="8">
    <location>
        <position position="1"/>
    </location>
</feature>
<gene>
    <name evidence="8" type="ORF">AABB24_029541</name>
</gene>
<evidence type="ECO:0000256" key="5">
    <source>
        <dbReference type="ARBA" id="ARBA00023078"/>
    </source>
</evidence>
<keyword evidence="9" id="KW-1185">Reference proteome</keyword>
<dbReference type="PANTHER" id="PTHR33399:SF5">
    <property type="entry name" value="PHOTOSYNTHETIC NDH SUBUNIT OF LUMENAL LOCATION 2, CHLOROPLASTIC"/>
    <property type="match status" value="1"/>
</dbReference>
<evidence type="ECO:0000313" key="9">
    <source>
        <dbReference type="Proteomes" id="UP001627284"/>
    </source>
</evidence>
<protein>
    <recommendedName>
        <fullName evidence="10">Photosynthetic NDH subcomplex L 2</fullName>
    </recommendedName>
</protein>
<evidence type="ECO:0000256" key="3">
    <source>
        <dbReference type="ARBA" id="ARBA00022640"/>
    </source>
</evidence>
<keyword evidence="6" id="KW-0472">Membrane</keyword>
<sequence>GKSINIHPKTHQNSQKPSNILQLCHTNMTTFTNPTTLFHPKIKITKTHHTQCKTLPKIQSNLSTDEQNSSCRRKLIATFLATPLTLGLQFTPLALAENWGVRSFLREHFFEPGLSPEDAVARIRQTADGLHSIKEMLETNSWRYVLFYIRLKSAYLKQDMKNALSRVPESRKESYIKTANELTDNMAEFDYYIRTPKVYESRVFYEKTLKSIDELVGLLA</sequence>
<evidence type="ECO:0000313" key="8">
    <source>
        <dbReference type="EMBL" id="KAL3336916.1"/>
    </source>
</evidence>
<reference evidence="8 9" key="1">
    <citation type="submission" date="2024-05" db="EMBL/GenBank/DDBJ databases">
        <title>De novo assembly of an allotetraploid wild potato.</title>
        <authorList>
            <person name="Hosaka A.J."/>
        </authorList>
    </citation>
    <scope>NUCLEOTIDE SEQUENCE [LARGE SCALE GENOMIC DNA]</scope>
    <source>
        <tissue evidence="8">Young leaves</tissue>
    </source>
</reference>
<organism evidence="8 9">
    <name type="scientific">Solanum stoloniferum</name>
    <dbReference type="NCBI Taxonomy" id="62892"/>
    <lineage>
        <taxon>Eukaryota</taxon>
        <taxon>Viridiplantae</taxon>
        <taxon>Streptophyta</taxon>
        <taxon>Embryophyta</taxon>
        <taxon>Tracheophyta</taxon>
        <taxon>Spermatophyta</taxon>
        <taxon>Magnoliopsida</taxon>
        <taxon>eudicotyledons</taxon>
        <taxon>Gunneridae</taxon>
        <taxon>Pentapetalae</taxon>
        <taxon>asterids</taxon>
        <taxon>lamiids</taxon>
        <taxon>Solanales</taxon>
        <taxon>Solanaceae</taxon>
        <taxon>Solanoideae</taxon>
        <taxon>Solaneae</taxon>
        <taxon>Solanum</taxon>
    </lineage>
</organism>
<evidence type="ECO:0000256" key="4">
    <source>
        <dbReference type="ARBA" id="ARBA00022946"/>
    </source>
</evidence>
<keyword evidence="3" id="KW-0934">Plastid</keyword>
<proteinExistence type="inferred from homology"/>
<comment type="caution">
    <text evidence="8">The sequence shown here is derived from an EMBL/GenBank/DDBJ whole genome shotgun (WGS) entry which is preliminary data.</text>
</comment>
<dbReference type="EMBL" id="JBJKTR010000017">
    <property type="protein sequence ID" value="KAL3336916.1"/>
    <property type="molecule type" value="Genomic_DNA"/>
</dbReference>
<dbReference type="Pfam" id="PF05757">
    <property type="entry name" value="PsbQ"/>
    <property type="match status" value="1"/>
</dbReference>
<evidence type="ECO:0000256" key="7">
    <source>
        <dbReference type="ARBA" id="ARBA00035649"/>
    </source>
</evidence>
<name>A0ABD2RYA1_9SOLN</name>
<evidence type="ECO:0000256" key="1">
    <source>
        <dbReference type="ARBA" id="ARBA00004334"/>
    </source>
</evidence>
<dbReference type="EMBL" id="JBJKTR010000017">
    <property type="protein sequence ID" value="KAL3336914.1"/>
    <property type="molecule type" value="Genomic_DNA"/>
</dbReference>
<dbReference type="InterPro" id="IPR008797">
    <property type="entry name" value="PSII_PsbQ"/>
</dbReference>
<dbReference type="Proteomes" id="UP001627284">
    <property type="component" value="Unassembled WGS sequence"/>
</dbReference>
<keyword evidence="2" id="KW-0150">Chloroplast</keyword>
<dbReference type="PANTHER" id="PTHR33399">
    <property type="entry name" value="OXYGEN-EVOLVING ENHANCER PROTEIN 3-1, CHLOROPLASTIC"/>
    <property type="match status" value="1"/>
</dbReference>
<evidence type="ECO:0008006" key="10">
    <source>
        <dbReference type="Google" id="ProtNLM"/>
    </source>
</evidence>
<dbReference type="SUPFAM" id="SSF101112">
    <property type="entry name" value="Oxygen-evolving enhancer protein 3"/>
    <property type="match status" value="1"/>
</dbReference>
<dbReference type="GO" id="GO:0009535">
    <property type="term" value="C:chloroplast thylakoid membrane"/>
    <property type="evidence" value="ECO:0007669"/>
    <property type="project" value="UniProtKB-SubCell"/>
</dbReference>
<comment type="similarity">
    <text evidence="7">Belongs to the PsbQ family.</text>
</comment>
<dbReference type="Gene3D" id="1.20.120.290">
    <property type="entry name" value="Oxygen-evolving enhancer protein 3 (PsbQ), four-helix up-down bundle"/>
    <property type="match status" value="1"/>
</dbReference>
<keyword evidence="5" id="KW-0793">Thylakoid</keyword>
<evidence type="ECO:0000256" key="6">
    <source>
        <dbReference type="ARBA" id="ARBA00023136"/>
    </source>
</evidence>
<dbReference type="InterPro" id="IPR023222">
    <property type="entry name" value="PsbQ-like_dom_sf"/>
</dbReference>
<dbReference type="AlphaFoldDB" id="A0ABD2RYA1"/>
<accession>A0ABD2RYA1</accession>
<keyword evidence="4" id="KW-0809">Transit peptide</keyword>
<comment type="subcellular location">
    <subcellularLocation>
        <location evidence="1">Plastid</location>
        <location evidence="1">Chloroplast thylakoid membrane</location>
    </subcellularLocation>
</comment>
<dbReference type="InterPro" id="IPR054099">
    <property type="entry name" value="PSII_PsbQ_pln"/>
</dbReference>